<evidence type="ECO:0000256" key="1">
    <source>
        <dbReference type="SAM" id="Coils"/>
    </source>
</evidence>
<evidence type="ECO:0000256" key="2">
    <source>
        <dbReference type="SAM" id="MobiDB-lite"/>
    </source>
</evidence>
<dbReference type="AlphaFoldDB" id="A0A8H2XX01"/>
<dbReference type="EMBL" id="CAJMXA010000543">
    <property type="protein sequence ID" value="CAE6435038.1"/>
    <property type="molecule type" value="Genomic_DNA"/>
</dbReference>
<name>A0A8H2XX01_9AGAM</name>
<feature type="region of interest" description="Disordered" evidence="2">
    <location>
        <begin position="101"/>
        <end position="129"/>
    </location>
</feature>
<feature type="coiled-coil region" evidence="1">
    <location>
        <begin position="35"/>
        <end position="97"/>
    </location>
</feature>
<evidence type="ECO:0000313" key="4">
    <source>
        <dbReference type="Proteomes" id="UP000663853"/>
    </source>
</evidence>
<protein>
    <submittedName>
        <fullName evidence="3">Uncharacterized protein</fullName>
    </submittedName>
</protein>
<sequence length="229" mass="25776">MATTMGSHLSQFSNQGNDAFQDARHEMRQISGERVAHLDARYQELQEELDAESRALKSNQQGKRDLVALNVYLDAEVNQNNHSLRALSKELKDLEARQDLEGYSPQGTPEPEERATPSHEGGSQADGDSVSLTVIYEEETAPKIEKARKIGQVLGRIHCLKKDNEVCATQIEVRKEAAAKAFNESLEQKEKIAFLETIVAYEKTRKVTVQRNQADPGPPPYPHNRRRVE</sequence>
<feature type="region of interest" description="Disordered" evidence="2">
    <location>
        <begin position="205"/>
        <end position="229"/>
    </location>
</feature>
<organism evidence="3 4">
    <name type="scientific">Rhizoctonia solani</name>
    <dbReference type="NCBI Taxonomy" id="456999"/>
    <lineage>
        <taxon>Eukaryota</taxon>
        <taxon>Fungi</taxon>
        <taxon>Dikarya</taxon>
        <taxon>Basidiomycota</taxon>
        <taxon>Agaricomycotina</taxon>
        <taxon>Agaricomycetes</taxon>
        <taxon>Cantharellales</taxon>
        <taxon>Ceratobasidiaceae</taxon>
        <taxon>Rhizoctonia</taxon>
    </lineage>
</organism>
<comment type="caution">
    <text evidence="3">The sequence shown here is derived from an EMBL/GenBank/DDBJ whole genome shotgun (WGS) entry which is preliminary data.</text>
</comment>
<dbReference type="Proteomes" id="UP000663853">
    <property type="component" value="Unassembled WGS sequence"/>
</dbReference>
<proteinExistence type="predicted"/>
<keyword evidence="1" id="KW-0175">Coiled coil</keyword>
<gene>
    <name evidence="3" type="ORF">RDB_LOCUS29165</name>
</gene>
<reference evidence="3" key="1">
    <citation type="submission" date="2021-01" db="EMBL/GenBank/DDBJ databases">
        <authorList>
            <person name="Kaushik A."/>
        </authorList>
    </citation>
    <scope>NUCLEOTIDE SEQUENCE</scope>
    <source>
        <strain evidence="3">AG6-10EEA</strain>
    </source>
</reference>
<accession>A0A8H2XX01</accession>
<evidence type="ECO:0000313" key="3">
    <source>
        <dbReference type="EMBL" id="CAE6435038.1"/>
    </source>
</evidence>